<evidence type="ECO:0000256" key="2">
    <source>
        <dbReference type="ARBA" id="ARBA00023125"/>
    </source>
</evidence>
<dbReference type="GO" id="GO:0015074">
    <property type="term" value="P:DNA integration"/>
    <property type="evidence" value="ECO:0007669"/>
    <property type="project" value="InterPro"/>
</dbReference>
<comment type="similarity">
    <text evidence="1">Belongs to the 'phage' integrase family.</text>
</comment>
<dbReference type="RefSeq" id="WP_035761548.1">
    <property type="nucleotide sequence ID" value="NZ_AP019716.1"/>
</dbReference>
<dbReference type="Pfam" id="PF14657">
    <property type="entry name" value="Arm-DNA-bind_4"/>
    <property type="match status" value="1"/>
</dbReference>
<dbReference type="InterPro" id="IPR013762">
    <property type="entry name" value="Integrase-like_cat_sf"/>
</dbReference>
<dbReference type="EMBL" id="CP040626">
    <property type="protein sequence ID" value="QMW90532.1"/>
    <property type="molecule type" value="Genomic_DNA"/>
</dbReference>
<proteinExistence type="inferred from homology"/>
<dbReference type="Proteomes" id="UP000515243">
    <property type="component" value="Chromosome 1"/>
</dbReference>
<dbReference type="Pfam" id="PF00589">
    <property type="entry name" value="Phage_integrase"/>
    <property type="match status" value="1"/>
</dbReference>
<dbReference type="SUPFAM" id="SSF56349">
    <property type="entry name" value="DNA breaking-rejoining enzymes"/>
    <property type="match status" value="1"/>
</dbReference>
<dbReference type="GeneID" id="92943707"/>
<dbReference type="Gene3D" id="1.10.150.130">
    <property type="match status" value="1"/>
</dbReference>
<dbReference type="InterPro" id="IPR002104">
    <property type="entry name" value="Integrase_catalytic"/>
</dbReference>
<feature type="domain" description="Tyr recombinase" evidence="5">
    <location>
        <begin position="175"/>
        <end position="357"/>
    </location>
</feature>
<dbReference type="GO" id="GO:0006310">
    <property type="term" value="P:DNA recombination"/>
    <property type="evidence" value="ECO:0007669"/>
    <property type="project" value="UniProtKB-KW"/>
</dbReference>
<keyword evidence="3" id="KW-0233">DNA recombination</keyword>
<reference evidence="7 8" key="1">
    <citation type="submission" date="2019-05" db="EMBL/GenBank/DDBJ databases">
        <authorList>
            <person name="Schori C."/>
            <person name="Ahrens C."/>
        </authorList>
    </citation>
    <scope>NUCLEOTIDE SEQUENCE [LARGE SCALE GENOMIC DNA]</scope>
    <source>
        <strain evidence="7 8">DSM 10702</strain>
    </source>
</reference>
<dbReference type="PROSITE" id="PS51900">
    <property type="entry name" value="CB"/>
    <property type="match status" value="1"/>
</dbReference>
<dbReference type="PROSITE" id="PS51898">
    <property type="entry name" value="TYR_RECOMBINASE"/>
    <property type="match status" value="1"/>
</dbReference>
<dbReference type="PANTHER" id="PTHR30349">
    <property type="entry name" value="PHAGE INTEGRASE-RELATED"/>
    <property type="match status" value="1"/>
</dbReference>
<dbReference type="GO" id="GO:0003677">
    <property type="term" value="F:DNA binding"/>
    <property type="evidence" value="ECO:0007669"/>
    <property type="project" value="UniProtKB-UniRule"/>
</dbReference>
<dbReference type="CDD" id="cd01189">
    <property type="entry name" value="INT_ICEBs1_C_like"/>
    <property type="match status" value="1"/>
</dbReference>
<accession>A0AAP9RE20</accession>
<evidence type="ECO:0000313" key="7">
    <source>
        <dbReference type="EMBL" id="QMW90532.1"/>
    </source>
</evidence>
<evidence type="ECO:0000256" key="1">
    <source>
        <dbReference type="ARBA" id="ARBA00008857"/>
    </source>
</evidence>
<evidence type="ECO:0000259" key="6">
    <source>
        <dbReference type="PROSITE" id="PS51900"/>
    </source>
</evidence>
<dbReference type="InterPro" id="IPR044068">
    <property type="entry name" value="CB"/>
</dbReference>
<evidence type="ECO:0000256" key="4">
    <source>
        <dbReference type="PROSITE-ProRule" id="PRU01248"/>
    </source>
</evidence>
<sequence length="363" mass="42609">MELEYNVTYRQKDKGIQAIISYKDNTGKWKQKSKQGFKTQREAKPVVMQIVNQIKEDLLNENTIINADYKYITFKELADNFIEHSKLYREPATVRSYKNAFAKFQLINDIKVHELKKINITKCIDEMLKQNILNDTILTYLKRIKLFFDYYKENYDPNFTIDLTFKLTHDKGTAVKKKALTNEKLNSLLNSKKLLKSKYYIVAYMSAKCGLRCSEVLGLTWDDIDRKNLVIKINKQWKKNKDNQFNFGTLKSKNSYREVPISPNVLKFLDKYKQKNPIHLNERIAPFSYDCINTYLNPILRDLADISIHELRHTYITMLISKGIDFKTVARIAGHDVKQTLSTYSHVTDDMMKSAHDIISQIL</sequence>
<gene>
    <name evidence="7" type="ORF">FF104_06045</name>
</gene>
<feature type="domain" description="Core-binding (CB)" evidence="6">
    <location>
        <begin position="72"/>
        <end position="152"/>
    </location>
</feature>
<dbReference type="InterPro" id="IPR050090">
    <property type="entry name" value="Tyrosine_recombinase_XerCD"/>
</dbReference>
<dbReference type="InterPro" id="IPR028259">
    <property type="entry name" value="AP2-like_int_N"/>
</dbReference>
<evidence type="ECO:0000256" key="3">
    <source>
        <dbReference type="ARBA" id="ARBA00023172"/>
    </source>
</evidence>
<keyword evidence="2 4" id="KW-0238">DNA-binding</keyword>
<dbReference type="InterPro" id="IPR010998">
    <property type="entry name" value="Integrase_recombinase_N"/>
</dbReference>
<name>A0AAP9RE20_CLOBU</name>
<dbReference type="PANTHER" id="PTHR30349:SF41">
    <property type="entry name" value="INTEGRASE_RECOMBINASE PROTEIN MJ0367-RELATED"/>
    <property type="match status" value="1"/>
</dbReference>
<dbReference type="Gene3D" id="1.10.443.10">
    <property type="entry name" value="Intergrase catalytic core"/>
    <property type="match status" value="1"/>
</dbReference>
<evidence type="ECO:0000313" key="8">
    <source>
        <dbReference type="Proteomes" id="UP000515243"/>
    </source>
</evidence>
<dbReference type="AlphaFoldDB" id="A0AAP9RE20"/>
<evidence type="ECO:0000259" key="5">
    <source>
        <dbReference type="PROSITE" id="PS51898"/>
    </source>
</evidence>
<dbReference type="InterPro" id="IPR011010">
    <property type="entry name" value="DNA_brk_join_enz"/>
</dbReference>
<protein>
    <submittedName>
        <fullName evidence="7">Site-specific integrase</fullName>
    </submittedName>
</protein>
<organism evidence="7 8">
    <name type="scientific">Clostridium butyricum</name>
    <dbReference type="NCBI Taxonomy" id="1492"/>
    <lineage>
        <taxon>Bacteria</taxon>
        <taxon>Bacillati</taxon>
        <taxon>Bacillota</taxon>
        <taxon>Clostridia</taxon>
        <taxon>Eubacteriales</taxon>
        <taxon>Clostridiaceae</taxon>
        <taxon>Clostridium</taxon>
    </lineage>
</organism>